<evidence type="ECO:0000256" key="2">
    <source>
        <dbReference type="ARBA" id="ARBA00007783"/>
    </source>
</evidence>
<evidence type="ECO:0000256" key="1">
    <source>
        <dbReference type="ARBA" id="ARBA00004651"/>
    </source>
</evidence>
<dbReference type="GO" id="GO:0005886">
    <property type="term" value="C:plasma membrane"/>
    <property type="evidence" value="ECO:0007669"/>
    <property type="project" value="UniProtKB-SubCell"/>
</dbReference>
<evidence type="ECO:0000256" key="6">
    <source>
        <dbReference type="ARBA" id="ARBA00022989"/>
    </source>
</evidence>
<evidence type="ECO:0000256" key="3">
    <source>
        <dbReference type="ARBA" id="ARBA00022448"/>
    </source>
</evidence>
<organism evidence="11 12">
    <name type="scientific">Pseudomonas palleroniana</name>
    <dbReference type="NCBI Taxonomy" id="191390"/>
    <lineage>
        <taxon>Bacteria</taxon>
        <taxon>Pseudomonadati</taxon>
        <taxon>Pseudomonadota</taxon>
        <taxon>Gammaproteobacteria</taxon>
        <taxon>Pseudomonadales</taxon>
        <taxon>Pseudomonadaceae</taxon>
        <taxon>Pseudomonas</taxon>
    </lineage>
</organism>
<protein>
    <submittedName>
        <fullName evidence="11">ABC transporter permease</fullName>
    </submittedName>
</protein>
<feature type="transmembrane region" description="Helical" evidence="9">
    <location>
        <begin position="32"/>
        <end position="56"/>
    </location>
</feature>
<reference evidence="11 12" key="1">
    <citation type="submission" date="2019-09" db="EMBL/GenBank/DDBJ databases">
        <title>Draft genome sequences of 48 bacterial type strains from the CCUG.</title>
        <authorList>
            <person name="Tunovic T."/>
            <person name="Pineiro-Iglesias B."/>
            <person name="Unosson C."/>
            <person name="Inganas E."/>
            <person name="Ohlen M."/>
            <person name="Cardew S."/>
            <person name="Jensie-Markopoulos S."/>
            <person name="Salva-Serra F."/>
            <person name="Jaen-Luchoro D."/>
            <person name="Karlsson R."/>
            <person name="Svensson-Stadler L."/>
            <person name="Chun J."/>
            <person name="Moore E."/>
        </authorList>
    </citation>
    <scope>NUCLEOTIDE SEQUENCE [LARGE SCALE GENOMIC DNA]</scope>
    <source>
        <strain evidence="11 12">CCUG 51524</strain>
    </source>
</reference>
<accession>A0A6H9SEM8</accession>
<comment type="caution">
    <text evidence="11">The sequence shown here is derived from an EMBL/GenBank/DDBJ whole genome shotgun (WGS) entry which is preliminary data.</text>
</comment>
<keyword evidence="4" id="KW-1003">Cell membrane</keyword>
<evidence type="ECO:0000259" key="10">
    <source>
        <dbReference type="Pfam" id="PF01061"/>
    </source>
</evidence>
<dbReference type="InterPro" id="IPR013525">
    <property type="entry name" value="ABC2_TM"/>
</dbReference>
<keyword evidence="5 9" id="KW-0812">Transmembrane</keyword>
<feature type="transmembrane region" description="Helical" evidence="9">
    <location>
        <begin position="68"/>
        <end position="85"/>
    </location>
</feature>
<evidence type="ECO:0000256" key="7">
    <source>
        <dbReference type="ARBA" id="ARBA00023047"/>
    </source>
</evidence>
<evidence type="ECO:0000256" key="4">
    <source>
        <dbReference type="ARBA" id="ARBA00022475"/>
    </source>
</evidence>
<keyword evidence="7" id="KW-0625">Polysaccharide transport</keyword>
<evidence type="ECO:0000256" key="5">
    <source>
        <dbReference type="ARBA" id="ARBA00022692"/>
    </source>
</evidence>
<sequence length="108" mass="12342">MLLALQRTLWSYRGFVLGSVKREFQARYRNSLFGALWTVLNPLSMILVYTVIFSHIMRARLPGVEDGMAYSVYLCAGLLTWGLFAEITTRSQGMFLENANLLKKISFP</sequence>
<comment type="similarity">
    <text evidence="2">Belongs to the ABC-2 integral membrane protein family.</text>
</comment>
<dbReference type="RefSeq" id="WP_170292192.1">
    <property type="nucleotide sequence ID" value="NZ_VZPQ01000125.1"/>
</dbReference>
<dbReference type="EMBL" id="VZPQ01000125">
    <property type="protein sequence ID" value="KAB0561110.1"/>
    <property type="molecule type" value="Genomic_DNA"/>
</dbReference>
<evidence type="ECO:0000256" key="9">
    <source>
        <dbReference type="SAM" id="Phobius"/>
    </source>
</evidence>
<evidence type="ECO:0000256" key="8">
    <source>
        <dbReference type="ARBA" id="ARBA00023136"/>
    </source>
</evidence>
<name>A0A6H9SEM8_9PSED</name>
<dbReference type="AlphaFoldDB" id="A0A6H9SEM8"/>
<dbReference type="GO" id="GO:0015774">
    <property type="term" value="P:polysaccharide transport"/>
    <property type="evidence" value="ECO:0007669"/>
    <property type="project" value="UniProtKB-KW"/>
</dbReference>
<evidence type="ECO:0000313" key="11">
    <source>
        <dbReference type="EMBL" id="KAB0561110.1"/>
    </source>
</evidence>
<keyword evidence="8 9" id="KW-0472">Membrane</keyword>
<keyword evidence="6 9" id="KW-1133">Transmembrane helix</keyword>
<feature type="domain" description="ABC-2 type transporter transmembrane" evidence="10">
    <location>
        <begin position="20"/>
        <end position="108"/>
    </location>
</feature>
<dbReference type="GO" id="GO:0015920">
    <property type="term" value="P:lipopolysaccharide transport"/>
    <property type="evidence" value="ECO:0007669"/>
    <property type="project" value="TreeGrafter"/>
</dbReference>
<proteinExistence type="inferred from homology"/>
<keyword evidence="7" id="KW-0762">Sugar transport</keyword>
<keyword evidence="3" id="KW-0813">Transport</keyword>
<dbReference type="GO" id="GO:0140359">
    <property type="term" value="F:ABC-type transporter activity"/>
    <property type="evidence" value="ECO:0007669"/>
    <property type="project" value="InterPro"/>
</dbReference>
<evidence type="ECO:0000313" key="12">
    <source>
        <dbReference type="Proteomes" id="UP000423257"/>
    </source>
</evidence>
<dbReference type="PANTHER" id="PTHR30413">
    <property type="entry name" value="INNER MEMBRANE TRANSPORT PERMEASE"/>
    <property type="match status" value="1"/>
</dbReference>
<gene>
    <name evidence="11" type="ORF">F7R03_28400</name>
</gene>
<dbReference type="Proteomes" id="UP000423257">
    <property type="component" value="Unassembled WGS sequence"/>
</dbReference>
<comment type="subcellular location">
    <subcellularLocation>
        <location evidence="1">Cell membrane</location>
        <topology evidence="1">Multi-pass membrane protein</topology>
    </subcellularLocation>
</comment>
<dbReference type="PANTHER" id="PTHR30413:SF10">
    <property type="entry name" value="CAPSULE POLYSACCHARIDE EXPORT INNER-MEMBRANE PROTEIN CTRC"/>
    <property type="match status" value="1"/>
</dbReference>
<feature type="non-terminal residue" evidence="11">
    <location>
        <position position="108"/>
    </location>
</feature>
<dbReference type="Pfam" id="PF01061">
    <property type="entry name" value="ABC2_membrane"/>
    <property type="match status" value="1"/>
</dbReference>